<dbReference type="InterPro" id="IPR004681">
    <property type="entry name" value="TRAP_DctM"/>
</dbReference>
<evidence type="ECO:0000259" key="8">
    <source>
        <dbReference type="Pfam" id="PF06808"/>
    </source>
</evidence>
<keyword evidence="2" id="KW-1003">Cell membrane</keyword>
<evidence type="ECO:0000256" key="7">
    <source>
        <dbReference type="SAM" id="Phobius"/>
    </source>
</evidence>
<feature type="domain" description="TRAP C4-dicarboxylate transport system permease DctM subunit" evidence="8">
    <location>
        <begin position="19"/>
        <end position="195"/>
    </location>
</feature>
<dbReference type="AlphaFoldDB" id="A0A382Y3C3"/>
<feature type="transmembrane region" description="Helical" evidence="7">
    <location>
        <begin position="81"/>
        <end position="102"/>
    </location>
</feature>
<dbReference type="EMBL" id="UINC01172102">
    <property type="protein sequence ID" value="SVD76998.1"/>
    <property type="molecule type" value="Genomic_DNA"/>
</dbReference>
<proteinExistence type="predicted"/>
<dbReference type="GO" id="GO:0022857">
    <property type="term" value="F:transmembrane transporter activity"/>
    <property type="evidence" value="ECO:0007669"/>
    <property type="project" value="TreeGrafter"/>
</dbReference>
<reference evidence="9" key="1">
    <citation type="submission" date="2018-05" db="EMBL/GenBank/DDBJ databases">
        <authorList>
            <person name="Lanie J.A."/>
            <person name="Ng W.-L."/>
            <person name="Kazmierczak K.M."/>
            <person name="Andrzejewski T.M."/>
            <person name="Davidsen T.M."/>
            <person name="Wayne K.J."/>
            <person name="Tettelin H."/>
            <person name="Glass J.I."/>
            <person name="Rusch D."/>
            <person name="Podicherti R."/>
            <person name="Tsui H.-C.T."/>
            <person name="Winkler M.E."/>
        </authorList>
    </citation>
    <scope>NUCLEOTIDE SEQUENCE</scope>
</reference>
<dbReference type="PANTHER" id="PTHR33362">
    <property type="entry name" value="SIALIC ACID TRAP TRANSPORTER PERMEASE PROTEIN SIAT-RELATED"/>
    <property type="match status" value="1"/>
</dbReference>
<evidence type="ECO:0000313" key="9">
    <source>
        <dbReference type="EMBL" id="SVD76998.1"/>
    </source>
</evidence>
<evidence type="ECO:0000256" key="2">
    <source>
        <dbReference type="ARBA" id="ARBA00022475"/>
    </source>
</evidence>
<keyword evidence="4 7" id="KW-0812">Transmembrane</keyword>
<feature type="transmembrane region" description="Helical" evidence="7">
    <location>
        <begin position="12"/>
        <end position="36"/>
    </location>
</feature>
<feature type="transmembrane region" description="Helical" evidence="7">
    <location>
        <begin position="48"/>
        <end position="69"/>
    </location>
</feature>
<name>A0A382Y3C3_9ZZZZ</name>
<keyword evidence="5 7" id="KW-1133">Transmembrane helix</keyword>
<sequence length="206" mass="22326">VLREQIPIGDMIGIIFAVTCCVALVWGLGVSLYRVYRTGGLTEVTRSTTRVSAMVFGIVIGAQLFSSVFRGLGGDDMVHDFLTSLPGGVFGAMLVVMFIMFILGFILDFVEITFVVVPIVAPILLAMDLNPVWLGIMIALNLQTSFLTPPFGFALFYLRGVAPTSVTTLQIYKGVIPFVIIQVAALFIVAAFPELTTWLPKVVFGP</sequence>
<dbReference type="Pfam" id="PF06808">
    <property type="entry name" value="DctM"/>
    <property type="match status" value="1"/>
</dbReference>
<comment type="subcellular location">
    <subcellularLocation>
        <location evidence="1">Cell inner membrane</location>
        <topology evidence="1">Multi-pass membrane protein</topology>
    </subcellularLocation>
</comment>
<accession>A0A382Y3C3</accession>
<protein>
    <recommendedName>
        <fullName evidence="8">TRAP C4-dicarboxylate transport system permease DctM subunit domain-containing protein</fullName>
    </recommendedName>
</protein>
<evidence type="ECO:0000256" key="1">
    <source>
        <dbReference type="ARBA" id="ARBA00004429"/>
    </source>
</evidence>
<feature type="non-terminal residue" evidence="9">
    <location>
        <position position="1"/>
    </location>
</feature>
<gene>
    <name evidence="9" type="ORF">METZ01_LOCUS429852</name>
</gene>
<dbReference type="InterPro" id="IPR010656">
    <property type="entry name" value="DctM"/>
</dbReference>
<dbReference type="GO" id="GO:0005886">
    <property type="term" value="C:plasma membrane"/>
    <property type="evidence" value="ECO:0007669"/>
    <property type="project" value="UniProtKB-SubCell"/>
</dbReference>
<evidence type="ECO:0000256" key="4">
    <source>
        <dbReference type="ARBA" id="ARBA00022692"/>
    </source>
</evidence>
<organism evidence="9">
    <name type="scientific">marine metagenome</name>
    <dbReference type="NCBI Taxonomy" id="408172"/>
    <lineage>
        <taxon>unclassified sequences</taxon>
        <taxon>metagenomes</taxon>
        <taxon>ecological metagenomes</taxon>
    </lineage>
</organism>
<evidence type="ECO:0000256" key="5">
    <source>
        <dbReference type="ARBA" id="ARBA00022989"/>
    </source>
</evidence>
<keyword evidence="6 7" id="KW-0472">Membrane</keyword>
<dbReference type="PANTHER" id="PTHR33362:SF7">
    <property type="entry name" value="SLL1103 PROTEIN"/>
    <property type="match status" value="1"/>
</dbReference>
<feature type="transmembrane region" description="Helical" evidence="7">
    <location>
        <begin position="109"/>
        <end position="127"/>
    </location>
</feature>
<evidence type="ECO:0000256" key="6">
    <source>
        <dbReference type="ARBA" id="ARBA00023136"/>
    </source>
</evidence>
<keyword evidence="3" id="KW-0997">Cell inner membrane</keyword>
<evidence type="ECO:0000256" key="3">
    <source>
        <dbReference type="ARBA" id="ARBA00022519"/>
    </source>
</evidence>
<feature type="transmembrane region" description="Helical" evidence="7">
    <location>
        <begin position="133"/>
        <end position="158"/>
    </location>
</feature>
<feature type="transmembrane region" description="Helical" evidence="7">
    <location>
        <begin position="170"/>
        <end position="192"/>
    </location>
</feature>